<feature type="compositionally biased region" description="Polar residues" evidence="6">
    <location>
        <begin position="883"/>
        <end position="895"/>
    </location>
</feature>
<dbReference type="InterPro" id="IPR000832">
    <property type="entry name" value="GPCR_2_secretin-like"/>
</dbReference>
<dbReference type="PROSITE" id="PS50261">
    <property type="entry name" value="G_PROTEIN_RECEP_F2_4"/>
    <property type="match status" value="1"/>
</dbReference>
<feature type="domain" description="G-protein coupled receptors family 2 profile 2" evidence="8">
    <location>
        <begin position="606"/>
        <end position="864"/>
    </location>
</feature>
<evidence type="ECO:0000256" key="1">
    <source>
        <dbReference type="ARBA" id="ARBA00004141"/>
    </source>
</evidence>
<dbReference type="GO" id="GO:0004930">
    <property type="term" value="F:G protein-coupled receptor activity"/>
    <property type="evidence" value="ECO:0007669"/>
    <property type="project" value="InterPro"/>
</dbReference>
<dbReference type="InterPro" id="IPR001212">
    <property type="entry name" value="Somatomedin_B_dom"/>
</dbReference>
<evidence type="ECO:0000259" key="8">
    <source>
        <dbReference type="PROSITE" id="PS50261"/>
    </source>
</evidence>
<feature type="transmembrane region" description="Helical" evidence="7">
    <location>
        <begin position="715"/>
        <end position="739"/>
    </location>
</feature>
<dbReference type="Gene3D" id="4.10.410.20">
    <property type="match status" value="1"/>
</dbReference>
<keyword evidence="3 7" id="KW-1133">Transmembrane helix</keyword>
<dbReference type="Proteomes" id="UP000007110">
    <property type="component" value="Unassembled WGS sequence"/>
</dbReference>
<dbReference type="PROSITE" id="PS00524">
    <property type="entry name" value="SMB_1"/>
    <property type="match status" value="1"/>
</dbReference>
<dbReference type="InParanoid" id="A0A7M7STA3"/>
<dbReference type="AlphaFoldDB" id="A0A7M7STA3"/>
<dbReference type="RefSeq" id="XP_030829558.1">
    <property type="nucleotide sequence ID" value="XM_030973698.1"/>
</dbReference>
<dbReference type="KEGG" id="spu:105442336"/>
<keyword evidence="11" id="KW-1185">Reference proteome</keyword>
<dbReference type="InterPro" id="IPR053231">
    <property type="entry name" value="GPCR_LN-TM7"/>
</dbReference>
<evidence type="ECO:0000256" key="7">
    <source>
        <dbReference type="SAM" id="Phobius"/>
    </source>
</evidence>
<dbReference type="GO" id="GO:0007166">
    <property type="term" value="P:cell surface receptor signaling pathway"/>
    <property type="evidence" value="ECO:0007669"/>
    <property type="project" value="InterPro"/>
</dbReference>
<dbReference type="OrthoDB" id="10051649at2759"/>
<feature type="region of interest" description="Disordered" evidence="6">
    <location>
        <begin position="883"/>
        <end position="920"/>
    </location>
</feature>
<dbReference type="PANTHER" id="PTHR45902">
    <property type="entry name" value="LATROPHILIN RECEPTOR-LIKE PROTEIN A"/>
    <property type="match status" value="1"/>
</dbReference>
<organism evidence="10 11">
    <name type="scientific">Strongylocentrotus purpuratus</name>
    <name type="common">Purple sea urchin</name>
    <dbReference type="NCBI Taxonomy" id="7668"/>
    <lineage>
        <taxon>Eukaryota</taxon>
        <taxon>Metazoa</taxon>
        <taxon>Echinodermata</taxon>
        <taxon>Eleutherozoa</taxon>
        <taxon>Echinozoa</taxon>
        <taxon>Echinoidea</taxon>
        <taxon>Euechinoidea</taxon>
        <taxon>Echinacea</taxon>
        <taxon>Camarodonta</taxon>
        <taxon>Echinidea</taxon>
        <taxon>Strongylocentrotidae</taxon>
        <taxon>Strongylocentrotus</taxon>
    </lineage>
</organism>
<feature type="transmembrane region" description="Helical" evidence="7">
    <location>
        <begin position="643"/>
        <end position="663"/>
    </location>
</feature>
<evidence type="ECO:0000256" key="5">
    <source>
        <dbReference type="ARBA" id="ARBA00023157"/>
    </source>
</evidence>
<evidence type="ECO:0000256" key="6">
    <source>
        <dbReference type="SAM" id="MobiDB-lite"/>
    </source>
</evidence>
<dbReference type="InterPro" id="IPR017981">
    <property type="entry name" value="GPCR_2-like_7TM"/>
</dbReference>
<dbReference type="EnsemblMetazoa" id="XM_030973698">
    <property type="protein sequence ID" value="XP_030829558"/>
    <property type="gene ID" value="LOC105442336"/>
</dbReference>
<feature type="transmembrane region" description="Helical" evidence="7">
    <location>
        <begin position="841"/>
        <end position="862"/>
    </location>
</feature>
<feature type="transmembrane region" description="Helical" evidence="7">
    <location>
        <begin position="815"/>
        <end position="835"/>
    </location>
</feature>
<accession>A0A7M7STA3</accession>
<feature type="domain" description="SMB" evidence="9">
    <location>
        <begin position="8"/>
        <end position="52"/>
    </location>
</feature>
<dbReference type="PANTHER" id="PTHR45902:SF1">
    <property type="entry name" value="LATROPHILIN RECEPTOR-LIKE PROTEIN A"/>
    <property type="match status" value="1"/>
</dbReference>
<keyword evidence="5" id="KW-1015">Disulfide bond</keyword>
<dbReference type="Gene3D" id="1.20.1070.10">
    <property type="entry name" value="Rhodopsin 7-helix transmembrane proteins"/>
    <property type="match status" value="1"/>
</dbReference>
<evidence type="ECO:0000313" key="11">
    <source>
        <dbReference type="Proteomes" id="UP000007110"/>
    </source>
</evidence>
<protein>
    <recommendedName>
        <fullName evidence="12">G-protein coupled receptors family 2 profile 2 domain-containing protein</fullName>
    </recommendedName>
</protein>
<feature type="compositionally biased region" description="Basic and acidic residues" evidence="6">
    <location>
        <begin position="897"/>
        <end position="920"/>
    </location>
</feature>
<evidence type="ECO:0000259" key="9">
    <source>
        <dbReference type="PROSITE" id="PS50958"/>
    </source>
</evidence>
<name>A0A7M7STA3_STRPU</name>
<dbReference type="InterPro" id="IPR036024">
    <property type="entry name" value="Somatomedin_B-like_dom_sf"/>
</dbReference>
<dbReference type="GeneID" id="105442336"/>
<feature type="transmembrane region" description="Helical" evidence="7">
    <location>
        <begin position="759"/>
        <end position="785"/>
    </location>
</feature>
<dbReference type="GO" id="GO:0016020">
    <property type="term" value="C:membrane"/>
    <property type="evidence" value="ECO:0007669"/>
    <property type="project" value="UniProtKB-SubCell"/>
</dbReference>
<evidence type="ECO:0000256" key="3">
    <source>
        <dbReference type="ARBA" id="ARBA00022989"/>
    </source>
</evidence>
<evidence type="ECO:0000313" key="10">
    <source>
        <dbReference type="EnsemblMetazoa" id="XP_030829558"/>
    </source>
</evidence>
<evidence type="ECO:0000256" key="2">
    <source>
        <dbReference type="ARBA" id="ARBA00022692"/>
    </source>
</evidence>
<dbReference type="Pfam" id="PF01033">
    <property type="entry name" value="Somatomedin_B"/>
    <property type="match status" value="1"/>
</dbReference>
<dbReference type="SUPFAM" id="SSF90188">
    <property type="entry name" value="Somatomedin B domain"/>
    <property type="match status" value="1"/>
</dbReference>
<feature type="transmembrane region" description="Helical" evidence="7">
    <location>
        <begin position="608"/>
        <end position="631"/>
    </location>
</feature>
<keyword evidence="2 7" id="KW-0812">Transmembrane</keyword>
<dbReference type="CDD" id="cd15039">
    <property type="entry name" value="7tmB3_Methuselah-like"/>
    <property type="match status" value="1"/>
</dbReference>
<reference evidence="11" key="1">
    <citation type="submission" date="2015-02" db="EMBL/GenBank/DDBJ databases">
        <title>Genome sequencing for Strongylocentrotus purpuratus.</title>
        <authorList>
            <person name="Murali S."/>
            <person name="Liu Y."/>
            <person name="Vee V."/>
            <person name="English A."/>
            <person name="Wang M."/>
            <person name="Skinner E."/>
            <person name="Han Y."/>
            <person name="Muzny D.M."/>
            <person name="Worley K.C."/>
            <person name="Gibbs R.A."/>
        </authorList>
    </citation>
    <scope>NUCLEOTIDE SEQUENCE</scope>
</reference>
<proteinExistence type="predicted"/>
<keyword evidence="4 7" id="KW-0472">Membrane</keyword>
<dbReference type="PROSITE" id="PS50958">
    <property type="entry name" value="SMB_2"/>
    <property type="match status" value="1"/>
</dbReference>
<reference evidence="10" key="2">
    <citation type="submission" date="2021-01" db="UniProtKB">
        <authorList>
            <consortium name="EnsemblMetazoa"/>
        </authorList>
    </citation>
    <scope>IDENTIFICATION</scope>
</reference>
<evidence type="ECO:0008006" key="12">
    <source>
        <dbReference type="Google" id="ProtNLM"/>
    </source>
</evidence>
<sequence length="920" mass="102070">MTITICREFQMCAYIGCGAANWYGEISRCSCDDACERFADCCWDYQSACQTGGGGDGGDGFGIFDPPGFSDPFGPEEEKFDMPASVRPDMYSCFSTRKENYLFVSRCPPAWDGSDSQARCENTTDFSDPLIFVPVSLGTQVTFRNVYCAICHGVQPANLTSWPVDFHCSDDKILPLDIDEMLDRIRSGMCNHTIDDANKISRTPAYRPCAVDVISKCPEDFVDNGIAEACAGFIAPLQPPETQSVFANGYCVACNLPDLSYSEFIPCISVEVGDAVPPAGFPLTVLVDFKGNNGIQFKANRDVVKQETVECQVGAVFDSLAGICRSLSCATGLSLQDGECTWNVRCVGNRVGIELSGFNIKNRECVSFQEAQGMMKCLADILELSLDDVFLVRANPDVDQCIAQDVNETLKVEIHVKMSYSKMSKMVTSSSRVHTCGASVLQFKVLCSDEDRPCQYGWTNVDYGKDVSMVSIDQTTYLTFRGFHATQRYKSVEVRRTAEFQRSQENGTISLQEIVQICSDPTGNATDPRLGNLPCPIITMNASEFHQVHIGDDTILVHLESSRNFTESEFRIGDTGNVLVCSFLSERSGILNVTTPEEFLLYSDTQSILSTVCVTLSLISLTVTLSTFIMFPSLRKLTNNKLLFMFCIFLFLAQLLTVVGSYASPIPKLCKVVSATTHFCWIAVFAITNSLAFDLHHTFGYNQSFTFAQTSLKSLVRYLVYVPGVSLCVVIPCVCIDVITDSQVLDYTYGDLCWVGDDLMRLLAFGVPMAVLLAINVIFFSYTAIGIWKGHQNAKKVGRKNMRPSFQERFDLLKIYIKVSTLMGFTWATAFIIPFCGISALWYLFIVLNGLQGVYIFLAFTANQRVWNLCKALVCVADEPSSRRSTNFTESTLGTDDNSRSVRQNRRDDDDDPRVDMVID</sequence>
<comment type="subcellular location">
    <subcellularLocation>
        <location evidence="1">Membrane</location>
        <topology evidence="1">Multi-pass membrane protein</topology>
    </subcellularLocation>
</comment>
<evidence type="ECO:0000256" key="4">
    <source>
        <dbReference type="ARBA" id="ARBA00023136"/>
    </source>
</evidence>
<feature type="transmembrane region" description="Helical" evidence="7">
    <location>
        <begin position="675"/>
        <end position="695"/>
    </location>
</feature>
<dbReference type="Pfam" id="PF00002">
    <property type="entry name" value="7tm_2"/>
    <property type="match status" value="1"/>
</dbReference>
<dbReference type="OMA" id="TIMICAN"/>